<evidence type="ECO:0000259" key="2">
    <source>
        <dbReference type="Pfam" id="PF13963"/>
    </source>
</evidence>
<feature type="compositionally biased region" description="Polar residues" evidence="1">
    <location>
        <begin position="677"/>
        <end position="699"/>
    </location>
</feature>
<gene>
    <name evidence="3" type="primary">A01g501510.1_BraROA</name>
    <name evidence="3" type="ORF">IGI04_001010</name>
</gene>
<dbReference type="PANTHER" id="PTHR33411:SF34">
    <property type="entry name" value="PROTEIN, PUTATIVE-RELATED"/>
    <property type="match status" value="1"/>
</dbReference>
<accession>A0ABQ7NRN8</accession>
<proteinExistence type="predicted"/>
<evidence type="ECO:0000313" key="4">
    <source>
        <dbReference type="Proteomes" id="UP000823674"/>
    </source>
</evidence>
<reference evidence="3 4" key="1">
    <citation type="submission" date="2021-03" db="EMBL/GenBank/DDBJ databases">
        <authorList>
            <person name="King G.J."/>
            <person name="Bancroft I."/>
            <person name="Baten A."/>
            <person name="Bloomfield J."/>
            <person name="Borpatragohain P."/>
            <person name="He Z."/>
            <person name="Irish N."/>
            <person name="Irwin J."/>
            <person name="Liu K."/>
            <person name="Mauleon R.P."/>
            <person name="Moore J."/>
            <person name="Morris R."/>
            <person name="Ostergaard L."/>
            <person name="Wang B."/>
            <person name="Wells R."/>
        </authorList>
    </citation>
    <scope>NUCLEOTIDE SEQUENCE [LARGE SCALE GENOMIC DNA]</scope>
    <source>
        <strain evidence="3">R-o-18</strain>
        <tissue evidence="3">Leaf</tissue>
    </source>
</reference>
<dbReference type="PANTHER" id="PTHR33411">
    <property type="entry name" value="OS08G0392500 PROTEIN"/>
    <property type="match status" value="1"/>
</dbReference>
<name>A0ABQ7NRN8_BRACM</name>
<evidence type="ECO:0000313" key="3">
    <source>
        <dbReference type="EMBL" id="KAG5413443.1"/>
    </source>
</evidence>
<feature type="compositionally biased region" description="Polar residues" evidence="1">
    <location>
        <begin position="282"/>
        <end position="291"/>
    </location>
</feature>
<dbReference type="InterPro" id="IPR004252">
    <property type="entry name" value="Probable_transposase_24"/>
</dbReference>
<protein>
    <recommendedName>
        <fullName evidence="2">Transposase-associated domain-containing protein</fullName>
    </recommendedName>
</protein>
<feature type="domain" description="Transposase-associated" evidence="2">
    <location>
        <begin position="8"/>
        <end position="88"/>
    </location>
</feature>
<sequence length="699" mass="78836">MSFYFQSREWMDQRIDPESNQVSEIFLGGVDAFIQFACNQEDYKERETLLCPCARCKNVKQREARVVARHLFLYGFKGNYYFWTSHGEKFNDLGESSGANHSTGEEEMLETPIWNAYEDHHLNIPETFMMLNCETFAPYERMFEEYMTRSIPDITPVAMQKAKDTNFAEWCKDYDDRRDQVAESSLLRVETHVVDDVSDYDLAPVNPPNDEYVSDVEVVKYVISFLLSSQYLEKKRQTLSLDSRRNSSSPLRFLCHRLRFNLAVSDSIRRLRFHLPPLMMNSTRAPGTQAASPPMPPGATGPAVYHAASPPMPPGATGPAVYHAGSPPMPPGATGAAPNHAASSSRSNSYPQMTLNAMLNSPARLSQPHLHPDKPNGALWFGIDPCIHAFIRATWQGYYMGPWKSWNKVPEERKDSWWQTFVQNFYWEPQFNDLVYGLWKKETMTTVGERISKKKRQHKKPKYINDSDWTLLLEYWATDEAKKKSKKAAKSRKADPVGKGCHKHNAGPRCFARIAYNMTQSSGEPPSYTALVRETHSRPDGTFVDYRAEELVTQAEMEATQLSNTEGSPGSPSASSAPSRLMLNKAYLKNAKSKRGYVYGLGSEQFREHAPSSRVPNGIARNLDLEMRVGGLETTLQSVTSDVAGVKQDVSDMRQDFAATREAINQLLQTLRPPQAPTGQTSDHQAQAPTGQPNPLNGI</sequence>
<dbReference type="Pfam" id="PF03004">
    <property type="entry name" value="Transposase_24"/>
    <property type="match status" value="1"/>
</dbReference>
<dbReference type="Pfam" id="PF13963">
    <property type="entry name" value="Transpos_assoc"/>
    <property type="match status" value="1"/>
</dbReference>
<feature type="region of interest" description="Disordered" evidence="1">
    <location>
        <begin position="282"/>
        <end position="303"/>
    </location>
</feature>
<dbReference type="InterPro" id="IPR029480">
    <property type="entry name" value="Transpos_assoc"/>
</dbReference>
<feature type="region of interest" description="Disordered" evidence="1">
    <location>
        <begin position="316"/>
        <end position="349"/>
    </location>
</feature>
<feature type="region of interest" description="Disordered" evidence="1">
    <location>
        <begin position="670"/>
        <end position="699"/>
    </location>
</feature>
<dbReference type="EMBL" id="JADBGQ010000001">
    <property type="protein sequence ID" value="KAG5413443.1"/>
    <property type="molecule type" value="Genomic_DNA"/>
</dbReference>
<comment type="caution">
    <text evidence="3">The sequence shown here is derived from an EMBL/GenBank/DDBJ whole genome shotgun (WGS) entry which is preliminary data.</text>
</comment>
<keyword evidence="4" id="KW-1185">Reference proteome</keyword>
<dbReference type="Proteomes" id="UP000823674">
    <property type="component" value="Chromosome A01"/>
</dbReference>
<organism evidence="3 4">
    <name type="scientific">Brassica rapa subsp. trilocularis</name>
    <dbReference type="NCBI Taxonomy" id="1813537"/>
    <lineage>
        <taxon>Eukaryota</taxon>
        <taxon>Viridiplantae</taxon>
        <taxon>Streptophyta</taxon>
        <taxon>Embryophyta</taxon>
        <taxon>Tracheophyta</taxon>
        <taxon>Spermatophyta</taxon>
        <taxon>Magnoliopsida</taxon>
        <taxon>eudicotyledons</taxon>
        <taxon>Gunneridae</taxon>
        <taxon>Pentapetalae</taxon>
        <taxon>rosids</taxon>
        <taxon>malvids</taxon>
        <taxon>Brassicales</taxon>
        <taxon>Brassicaceae</taxon>
        <taxon>Brassiceae</taxon>
        <taxon>Brassica</taxon>
    </lineage>
</organism>
<evidence type="ECO:0000256" key="1">
    <source>
        <dbReference type="SAM" id="MobiDB-lite"/>
    </source>
</evidence>